<protein>
    <submittedName>
        <fullName evidence="2">Uncharacterized protein</fullName>
    </submittedName>
</protein>
<evidence type="ECO:0000313" key="2">
    <source>
        <dbReference type="EMBL" id="KOH44074.1"/>
    </source>
</evidence>
<keyword evidence="3" id="KW-1185">Reference proteome</keyword>
<name>A0A0L8V6K6_9BACT</name>
<evidence type="ECO:0000256" key="1">
    <source>
        <dbReference type="SAM" id="Phobius"/>
    </source>
</evidence>
<keyword evidence="1" id="KW-1133">Transmembrane helix</keyword>
<keyword evidence="1" id="KW-0472">Membrane</keyword>
<dbReference type="EMBL" id="LGIA01000171">
    <property type="protein sequence ID" value="KOH44074.1"/>
    <property type="molecule type" value="Genomic_DNA"/>
</dbReference>
<keyword evidence="1" id="KW-0812">Transmembrane</keyword>
<proteinExistence type="predicted"/>
<evidence type="ECO:0000313" key="3">
    <source>
        <dbReference type="Proteomes" id="UP000036958"/>
    </source>
</evidence>
<sequence length="85" mass="9822">MERSSLLIVLMASPDQAGLHPLTGRNIRFLAGIQNVFLVGWNLAFWVLDRRNQRYLAKYALVLKFDSRMVSSPEFLILTIDKTKR</sequence>
<dbReference type="AlphaFoldDB" id="A0A0L8V6K6"/>
<dbReference type="Proteomes" id="UP000036958">
    <property type="component" value="Unassembled WGS sequence"/>
</dbReference>
<accession>A0A0L8V6K6</accession>
<dbReference type="STRING" id="1409788.NC99_30670"/>
<organism evidence="2 3">
    <name type="scientific">Sunxiuqinia dokdonensis</name>
    <dbReference type="NCBI Taxonomy" id="1409788"/>
    <lineage>
        <taxon>Bacteria</taxon>
        <taxon>Pseudomonadati</taxon>
        <taxon>Bacteroidota</taxon>
        <taxon>Bacteroidia</taxon>
        <taxon>Marinilabiliales</taxon>
        <taxon>Prolixibacteraceae</taxon>
        <taxon>Sunxiuqinia</taxon>
    </lineage>
</organism>
<reference evidence="3" key="1">
    <citation type="submission" date="2015-07" db="EMBL/GenBank/DDBJ databases">
        <title>Genome sequencing of Sunxiuqinia dokdonensis strain SK.</title>
        <authorList>
            <person name="Ahn S."/>
            <person name="Kim B.-C."/>
        </authorList>
    </citation>
    <scope>NUCLEOTIDE SEQUENCE [LARGE SCALE GENOMIC DNA]</scope>
    <source>
        <strain evidence="3">SK</strain>
    </source>
</reference>
<gene>
    <name evidence="2" type="ORF">NC99_30670</name>
</gene>
<comment type="caution">
    <text evidence="2">The sequence shown here is derived from an EMBL/GenBank/DDBJ whole genome shotgun (WGS) entry which is preliminary data.</text>
</comment>
<feature type="transmembrane region" description="Helical" evidence="1">
    <location>
        <begin position="27"/>
        <end position="48"/>
    </location>
</feature>